<proteinExistence type="predicted"/>
<reference evidence="2" key="1">
    <citation type="submission" date="2015-11" db="EMBL/GenBank/DDBJ databases">
        <title>De novo transcriptome assembly of four potential Pierce s Disease insect vectors from Arizona vineyards.</title>
        <authorList>
            <person name="Tassone E.E."/>
        </authorList>
    </citation>
    <scope>NUCLEOTIDE SEQUENCE</scope>
</reference>
<organism evidence="2">
    <name type="scientific">Homalodisca liturata</name>
    <dbReference type="NCBI Taxonomy" id="320908"/>
    <lineage>
        <taxon>Eukaryota</taxon>
        <taxon>Metazoa</taxon>
        <taxon>Ecdysozoa</taxon>
        <taxon>Arthropoda</taxon>
        <taxon>Hexapoda</taxon>
        <taxon>Insecta</taxon>
        <taxon>Pterygota</taxon>
        <taxon>Neoptera</taxon>
        <taxon>Paraneoptera</taxon>
        <taxon>Hemiptera</taxon>
        <taxon>Auchenorrhyncha</taxon>
        <taxon>Membracoidea</taxon>
        <taxon>Cicadellidae</taxon>
        <taxon>Cicadellinae</taxon>
        <taxon>Proconiini</taxon>
        <taxon>Homalodisca</taxon>
    </lineage>
</organism>
<feature type="chain" id="PRO_5013198587" description="SEA domain-containing protein" evidence="1">
    <location>
        <begin position="16"/>
        <end position="151"/>
    </location>
</feature>
<evidence type="ECO:0008006" key="3">
    <source>
        <dbReference type="Google" id="ProtNLM"/>
    </source>
</evidence>
<dbReference type="AlphaFoldDB" id="A0A1B6IU80"/>
<gene>
    <name evidence="2" type="ORF">g.825</name>
</gene>
<evidence type="ECO:0000256" key="1">
    <source>
        <dbReference type="SAM" id="SignalP"/>
    </source>
</evidence>
<name>A0A1B6IU80_9HEMI</name>
<sequence>MLITTLLLLLQPILGARPDVECIPGDKTYVINFHSHMQSELSEILADLVSKTNYITPVSPAGSVALGESARLEAVKSYLGTLIEEINIDLYIYKVQIRLIIPEYSVDEYSINGSYDSSCELSSAVETRTQNAFSKLRAQNNMSVGVHFYVF</sequence>
<accession>A0A1B6IU80</accession>
<protein>
    <recommendedName>
        <fullName evidence="3">SEA domain-containing protein</fullName>
    </recommendedName>
</protein>
<feature type="signal peptide" evidence="1">
    <location>
        <begin position="1"/>
        <end position="15"/>
    </location>
</feature>
<keyword evidence="1" id="KW-0732">Signal</keyword>
<dbReference type="EMBL" id="GECU01017220">
    <property type="protein sequence ID" value="JAS90486.1"/>
    <property type="molecule type" value="Transcribed_RNA"/>
</dbReference>
<evidence type="ECO:0000313" key="2">
    <source>
        <dbReference type="EMBL" id="JAS90486.1"/>
    </source>
</evidence>
<feature type="non-terminal residue" evidence="2">
    <location>
        <position position="151"/>
    </location>
</feature>